<name>G2XVZ4_BOTF4</name>
<dbReference type="AlphaFoldDB" id="G2XVZ4"/>
<protein>
    <submittedName>
        <fullName evidence="1">Uncharacterized protein</fullName>
    </submittedName>
</protein>
<evidence type="ECO:0000313" key="2">
    <source>
        <dbReference type="Proteomes" id="UP000008177"/>
    </source>
</evidence>
<evidence type="ECO:0000313" key="1">
    <source>
        <dbReference type="EMBL" id="CCD44664.1"/>
    </source>
</evidence>
<gene>
    <name evidence="1" type="ORF">BofuT4_P055650.1</name>
</gene>
<dbReference type="HOGENOM" id="CLU_2049342_0_0_1"/>
<dbReference type="OrthoDB" id="3481287at2759"/>
<organism evidence="1 2">
    <name type="scientific">Botryotinia fuckeliana (strain T4)</name>
    <name type="common">Noble rot fungus</name>
    <name type="synonym">Botrytis cinerea</name>
    <dbReference type="NCBI Taxonomy" id="999810"/>
    <lineage>
        <taxon>Eukaryota</taxon>
        <taxon>Fungi</taxon>
        <taxon>Dikarya</taxon>
        <taxon>Ascomycota</taxon>
        <taxon>Pezizomycotina</taxon>
        <taxon>Leotiomycetes</taxon>
        <taxon>Helotiales</taxon>
        <taxon>Sclerotiniaceae</taxon>
        <taxon>Botrytis</taxon>
    </lineage>
</organism>
<reference evidence="2" key="1">
    <citation type="journal article" date="2011" name="PLoS Genet.">
        <title>Genomic analysis of the necrotrophic fungal pathogens Sclerotinia sclerotiorum and Botrytis cinerea.</title>
        <authorList>
            <person name="Amselem J."/>
            <person name="Cuomo C.A."/>
            <person name="van Kan J.A."/>
            <person name="Viaud M."/>
            <person name="Benito E.P."/>
            <person name="Couloux A."/>
            <person name="Coutinho P.M."/>
            <person name="de Vries R.P."/>
            <person name="Dyer P.S."/>
            <person name="Fillinger S."/>
            <person name="Fournier E."/>
            <person name="Gout L."/>
            <person name="Hahn M."/>
            <person name="Kohn L."/>
            <person name="Lapalu N."/>
            <person name="Plummer K.M."/>
            <person name="Pradier J.M."/>
            <person name="Quevillon E."/>
            <person name="Sharon A."/>
            <person name="Simon A."/>
            <person name="ten Have A."/>
            <person name="Tudzynski B."/>
            <person name="Tudzynski P."/>
            <person name="Wincker P."/>
            <person name="Andrew M."/>
            <person name="Anthouard V."/>
            <person name="Beever R.E."/>
            <person name="Beffa R."/>
            <person name="Benoit I."/>
            <person name="Bouzid O."/>
            <person name="Brault B."/>
            <person name="Chen Z."/>
            <person name="Choquer M."/>
            <person name="Collemare J."/>
            <person name="Cotton P."/>
            <person name="Danchin E.G."/>
            <person name="Da Silva C."/>
            <person name="Gautier A."/>
            <person name="Giraud C."/>
            <person name="Giraud T."/>
            <person name="Gonzalez C."/>
            <person name="Grossetete S."/>
            <person name="Guldener U."/>
            <person name="Henrissat B."/>
            <person name="Howlett B.J."/>
            <person name="Kodira C."/>
            <person name="Kretschmer M."/>
            <person name="Lappartient A."/>
            <person name="Leroch M."/>
            <person name="Levis C."/>
            <person name="Mauceli E."/>
            <person name="Neuveglise C."/>
            <person name="Oeser B."/>
            <person name="Pearson M."/>
            <person name="Poulain J."/>
            <person name="Poussereau N."/>
            <person name="Quesneville H."/>
            <person name="Rascle C."/>
            <person name="Schumacher J."/>
            <person name="Segurens B."/>
            <person name="Sexton A."/>
            <person name="Silva E."/>
            <person name="Sirven C."/>
            <person name="Soanes D.M."/>
            <person name="Talbot N.J."/>
            <person name="Templeton M."/>
            <person name="Yandava C."/>
            <person name="Yarden O."/>
            <person name="Zeng Q."/>
            <person name="Rollins J.A."/>
            <person name="Lebrun M.H."/>
            <person name="Dickman M."/>
        </authorList>
    </citation>
    <scope>NUCLEOTIDE SEQUENCE [LARGE SCALE GENOMIC DNA]</scope>
    <source>
        <strain evidence="2">T4</strain>
    </source>
</reference>
<accession>G2XVZ4</accession>
<dbReference type="EMBL" id="FQ790271">
    <property type="protein sequence ID" value="CCD44664.1"/>
    <property type="molecule type" value="Genomic_DNA"/>
</dbReference>
<dbReference type="Proteomes" id="UP000008177">
    <property type="component" value="Unplaced contigs"/>
</dbReference>
<proteinExistence type="predicted"/>
<sequence>MAESEACLYDQVIKNNLLSDITELGPKYQPLFLSELPLELRALIWGNVGPSSAYSSFMIVAGETSRLFHQMHRPANLALALYPKSHIVPKMIRIFGTDYTQSLCAESNTIPITHSAIACC</sequence>
<dbReference type="InParanoid" id="G2XVZ4"/>